<dbReference type="Proteomes" id="UP000218231">
    <property type="component" value="Unassembled WGS sequence"/>
</dbReference>
<accession>A0A2A2KB78</accession>
<dbReference type="EMBL" id="LIAE01009093">
    <property type="protein sequence ID" value="PAV71266.1"/>
    <property type="molecule type" value="Genomic_DNA"/>
</dbReference>
<protein>
    <submittedName>
        <fullName evidence="1">Uncharacterized protein</fullName>
    </submittedName>
</protein>
<organism evidence="1 2">
    <name type="scientific">Diploscapter pachys</name>
    <dbReference type="NCBI Taxonomy" id="2018661"/>
    <lineage>
        <taxon>Eukaryota</taxon>
        <taxon>Metazoa</taxon>
        <taxon>Ecdysozoa</taxon>
        <taxon>Nematoda</taxon>
        <taxon>Chromadorea</taxon>
        <taxon>Rhabditida</taxon>
        <taxon>Rhabditina</taxon>
        <taxon>Rhabditomorpha</taxon>
        <taxon>Rhabditoidea</taxon>
        <taxon>Rhabditidae</taxon>
        <taxon>Diploscapter</taxon>
    </lineage>
</organism>
<reference evidence="1 2" key="1">
    <citation type="journal article" date="2017" name="Curr. Biol.">
        <title>Genome architecture and evolution of a unichromosomal asexual nematode.</title>
        <authorList>
            <person name="Fradin H."/>
            <person name="Zegar C."/>
            <person name="Gutwein M."/>
            <person name="Lucas J."/>
            <person name="Kovtun M."/>
            <person name="Corcoran D."/>
            <person name="Baugh L.R."/>
            <person name="Kiontke K."/>
            <person name="Gunsalus K."/>
            <person name="Fitch D.H."/>
            <person name="Piano F."/>
        </authorList>
    </citation>
    <scope>NUCLEOTIDE SEQUENCE [LARGE SCALE GENOMIC DNA]</scope>
    <source>
        <strain evidence="1">PF1309</strain>
    </source>
</reference>
<keyword evidence="2" id="KW-1185">Reference proteome</keyword>
<evidence type="ECO:0000313" key="2">
    <source>
        <dbReference type="Proteomes" id="UP000218231"/>
    </source>
</evidence>
<proteinExistence type="predicted"/>
<evidence type="ECO:0000313" key="1">
    <source>
        <dbReference type="EMBL" id="PAV71266.1"/>
    </source>
</evidence>
<dbReference type="AlphaFoldDB" id="A0A2A2KB78"/>
<comment type="caution">
    <text evidence="1">The sequence shown here is derived from an EMBL/GenBank/DDBJ whole genome shotgun (WGS) entry which is preliminary data.</text>
</comment>
<sequence>MNLGNADLINVIRVNRKLYSFSHSKKSPLRHILNLPFGWISVHIGSGAKPNRYEGGDQCALEYTVYLKFGEFDANGISKNAYRRPRMNLEFLVFYCDEHFNIDTSDDGSKWPTPDLYINDHPEKAYFEYFNLKLKYRGLEAGLGAVQAFIWYIASVCYRVKELTLNINGEEIWKAMAPFFEDNNITLARPSIFIENFKFDSKALFSSRLFRNGLNEVSCYEAEDSKGNQNDFLLNDKILKSRDVMICDNSIGDGHVMAFDLSSVIILRLEGQTKITAKGVGEFFRKVYAADESKISLHFAFFHSAEKFEYEDVLAAASDIPSLAEITQIIESNNGSKEVQSVLKCTSGRSYKVRVKKQIYYSIASIETIK</sequence>
<gene>
    <name evidence="1" type="ORF">WR25_03059</name>
</gene>
<name>A0A2A2KB78_9BILA</name>